<keyword evidence="3 9" id="KW-0813">Transport</keyword>
<evidence type="ECO:0000256" key="4">
    <source>
        <dbReference type="ARBA" id="ARBA00022692"/>
    </source>
</evidence>
<comment type="caution">
    <text evidence="12">The sequence shown here is derived from an EMBL/GenBank/DDBJ whole genome shotgun (WGS) entry which is preliminary data.</text>
</comment>
<dbReference type="InterPro" id="IPR023395">
    <property type="entry name" value="MCP_dom_sf"/>
</dbReference>
<dbReference type="GO" id="GO:0016020">
    <property type="term" value="C:membrane"/>
    <property type="evidence" value="ECO:0007669"/>
    <property type="project" value="UniProtKB-SubCell"/>
</dbReference>
<evidence type="ECO:0000256" key="6">
    <source>
        <dbReference type="ARBA" id="ARBA00022989"/>
    </source>
</evidence>
<feature type="region of interest" description="Disordered" evidence="10">
    <location>
        <begin position="313"/>
        <end position="341"/>
    </location>
</feature>
<reference evidence="12" key="1">
    <citation type="submission" date="2021-11" db="EMBL/GenBank/DDBJ databases">
        <authorList>
            <consortium name="Genoscope - CEA"/>
            <person name="William W."/>
        </authorList>
    </citation>
    <scope>NUCLEOTIDE SEQUENCE</scope>
</reference>
<evidence type="ECO:0000256" key="11">
    <source>
        <dbReference type="SAM" id="Phobius"/>
    </source>
</evidence>
<gene>
    <name evidence="12" type="ORF">PECAL_2P30810</name>
</gene>
<proteinExistence type="inferred from homology"/>
<dbReference type="Pfam" id="PF00153">
    <property type="entry name" value="Mito_carr"/>
    <property type="match status" value="2"/>
</dbReference>
<dbReference type="Gene3D" id="1.50.40.10">
    <property type="entry name" value="Mitochondrial carrier domain"/>
    <property type="match status" value="2"/>
</dbReference>
<feature type="transmembrane region" description="Helical" evidence="11">
    <location>
        <begin position="91"/>
        <end position="111"/>
    </location>
</feature>
<evidence type="ECO:0000256" key="5">
    <source>
        <dbReference type="ARBA" id="ARBA00022737"/>
    </source>
</evidence>
<protein>
    <submittedName>
        <fullName evidence="12">Uncharacterized protein</fullName>
    </submittedName>
</protein>
<comment type="similarity">
    <text evidence="2 9">Belongs to the mitochondrial carrier (TC 2.A.29) family.</text>
</comment>
<dbReference type="Proteomes" id="UP000789595">
    <property type="component" value="Unassembled WGS sequence"/>
</dbReference>
<keyword evidence="5" id="KW-0677">Repeat</keyword>
<feature type="transmembrane region" description="Helical" evidence="11">
    <location>
        <begin position="57"/>
        <end position="79"/>
    </location>
</feature>
<name>A0A8J2SFX7_9STRA</name>
<dbReference type="EMBL" id="CAKKNE010000002">
    <property type="protein sequence ID" value="CAH0369936.1"/>
    <property type="molecule type" value="Genomic_DNA"/>
</dbReference>
<dbReference type="InterPro" id="IPR018108">
    <property type="entry name" value="MCP_transmembrane"/>
</dbReference>
<dbReference type="AlphaFoldDB" id="A0A8J2SFX7"/>
<feature type="compositionally biased region" description="Basic and acidic residues" evidence="10">
    <location>
        <begin position="324"/>
        <end position="341"/>
    </location>
</feature>
<dbReference type="PANTHER" id="PTHR45667">
    <property type="entry name" value="S-ADENOSYLMETHIONINE MITOCHONDRIAL CARRIER PROTEIN"/>
    <property type="match status" value="1"/>
</dbReference>
<keyword evidence="4 8" id="KW-0812">Transmembrane</keyword>
<dbReference type="SUPFAM" id="SSF103506">
    <property type="entry name" value="Mitochondrial carrier"/>
    <property type="match status" value="1"/>
</dbReference>
<sequence length="379" mass="39051">MLQSSRALQPLVQRCCAESLAGCAGGLAKQLAVYPLDRAATRLETKKGTKATNVQQAYRGAGVLMLFALPYAIAFHVPFVLVENALPVGDAAARASIAGFLAALAAAPVGVPAEACKRRVQLGAPVKEALGGGRSLYDGFWATAARNVPYNAAAFGAYRFLERRSVSPLLCGVGAGVACAVATHPFDVVDARQQTARTSASAAPPPSFFALETWASLARDPGALIRGLLPRVFALAPGTWLFFAVFRPVRDSTAVQSTAASSIATMTASSNGSGAADSGGEAPANTVQVGGWTLSADLSPEAMAQVQGLISGMQNESSGPARQAVERPDGSIEFPERSDDDKAAADAAFAKLVAQHPGARELCPGVYAVPPDAVVRDAE</sequence>
<evidence type="ECO:0000313" key="12">
    <source>
        <dbReference type="EMBL" id="CAH0369936.1"/>
    </source>
</evidence>
<evidence type="ECO:0000256" key="7">
    <source>
        <dbReference type="ARBA" id="ARBA00023136"/>
    </source>
</evidence>
<evidence type="ECO:0000256" key="8">
    <source>
        <dbReference type="PROSITE-ProRule" id="PRU00282"/>
    </source>
</evidence>
<organism evidence="12 13">
    <name type="scientific">Pelagomonas calceolata</name>
    <dbReference type="NCBI Taxonomy" id="35677"/>
    <lineage>
        <taxon>Eukaryota</taxon>
        <taxon>Sar</taxon>
        <taxon>Stramenopiles</taxon>
        <taxon>Ochrophyta</taxon>
        <taxon>Pelagophyceae</taxon>
        <taxon>Pelagomonadales</taxon>
        <taxon>Pelagomonadaceae</taxon>
        <taxon>Pelagomonas</taxon>
    </lineage>
</organism>
<evidence type="ECO:0000256" key="2">
    <source>
        <dbReference type="ARBA" id="ARBA00006375"/>
    </source>
</evidence>
<comment type="subcellular location">
    <subcellularLocation>
        <location evidence="1">Membrane</location>
        <topology evidence="1">Multi-pass membrane protein</topology>
    </subcellularLocation>
</comment>
<dbReference type="OrthoDB" id="193856at2759"/>
<evidence type="ECO:0000313" key="13">
    <source>
        <dbReference type="Proteomes" id="UP000789595"/>
    </source>
</evidence>
<keyword evidence="6 11" id="KW-1133">Transmembrane helix</keyword>
<evidence type="ECO:0000256" key="3">
    <source>
        <dbReference type="ARBA" id="ARBA00022448"/>
    </source>
</evidence>
<keyword evidence="7 8" id="KW-0472">Membrane</keyword>
<evidence type="ECO:0000256" key="10">
    <source>
        <dbReference type="SAM" id="MobiDB-lite"/>
    </source>
</evidence>
<dbReference type="PROSITE" id="PS50920">
    <property type="entry name" value="SOLCAR"/>
    <property type="match status" value="2"/>
</dbReference>
<feature type="repeat" description="Solcar" evidence="8">
    <location>
        <begin position="166"/>
        <end position="252"/>
    </location>
</feature>
<evidence type="ECO:0000256" key="9">
    <source>
        <dbReference type="RuleBase" id="RU000488"/>
    </source>
</evidence>
<feature type="repeat" description="Solcar" evidence="8">
    <location>
        <begin position="90"/>
        <end position="164"/>
    </location>
</feature>
<accession>A0A8J2SFX7</accession>
<evidence type="ECO:0000256" key="1">
    <source>
        <dbReference type="ARBA" id="ARBA00004141"/>
    </source>
</evidence>
<keyword evidence="13" id="KW-1185">Reference proteome</keyword>